<dbReference type="GO" id="GO:0008017">
    <property type="term" value="F:microtubule binding"/>
    <property type="evidence" value="ECO:0007669"/>
    <property type="project" value="InterPro"/>
</dbReference>
<dbReference type="PANTHER" id="PTHR47968:SF75">
    <property type="entry name" value="CENTROMERE-ASSOCIATED PROTEIN E"/>
    <property type="match status" value="1"/>
</dbReference>
<dbReference type="EMBL" id="JAOPGA020001100">
    <property type="protein sequence ID" value="KAL0485030.1"/>
    <property type="molecule type" value="Genomic_DNA"/>
</dbReference>
<sequence length="308" mass="35494">RLLTDSLGGNSKTCLVATIGPSVWNYDESYSTLNFATRAMAVKNHAVINEVVDFKTLNGNLQKRINLIETEKVKLMARNVDLEREIINLRTEMEGLKNYGGTPPNNKHSYTNYNQSESKENSSYLAPNKSWEDRERELMTKFGNVIHHLQMEIAKQNVMYNNQNPNQDSGDIMVDQLISGFLAIPALKNKIIQRLMPDIMNSQQQQQQQQQQYYQQMMQHMQQQQLEQQQYYSRGQSPITPNNELASFFEEQHSSYKYTPSYKRSEVDETTLMMDSLGFGTPDSPVTRDSTITLTNKIPYPDNSPNKL</sequence>
<feature type="domain" description="Kinesin motor" evidence="5">
    <location>
        <begin position="1"/>
        <end position="42"/>
    </location>
</feature>
<feature type="region of interest" description="Disordered" evidence="4">
    <location>
        <begin position="96"/>
        <end position="126"/>
    </location>
</feature>
<evidence type="ECO:0000256" key="2">
    <source>
        <dbReference type="ARBA" id="ARBA00023175"/>
    </source>
</evidence>
<evidence type="ECO:0000256" key="4">
    <source>
        <dbReference type="SAM" id="MobiDB-lite"/>
    </source>
</evidence>
<reference evidence="6 7" key="1">
    <citation type="submission" date="2024-03" db="EMBL/GenBank/DDBJ databases">
        <title>The Acrasis kona genome and developmental transcriptomes reveal deep origins of eukaryotic multicellular pathways.</title>
        <authorList>
            <person name="Sheikh S."/>
            <person name="Fu C.-J."/>
            <person name="Brown M.W."/>
            <person name="Baldauf S.L."/>
        </authorList>
    </citation>
    <scope>NUCLEOTIDE SEQUENCE [LARGE SCALE GENOMIC DNA]</scope>
    <source>
        <strain evidence="6 7">ATCC MYA-3509</strain>
    </source>
</reference>
<keyword evidence="7" id="KW-1185">Reference proteome</keyword>
<feature type="non-terminal residue" evidence="6">
    <location>
        <position position="1"/>
    </location>
</feature>
<dbReference type="AlphaFoldDB" id="A0AAW2Z6D3"/>
<dbReference type="PANTHER" id="PTHR47968">
    <property type="entry name" value="CENTROMERE PROTEIN E"/>
    <property type="match status" value="1"/>
</dbReference>
<evidence type="ECO:0000259" key="5">
    <source>
        <dbReference type="PROSITE" id="PS50067"/>
    </source>
</evidence>
<dbReference type="PROSITE" id="PS50067">
    <property type="entry name" value="KINESIN_MOTOR_2"/>
    <property type="match status" value="1"/>
</dbReference>
<comment type="caution">
    <text evidence="3">Lacks conserved residue(s) required for the propagation of feature annotation.</text>
</comment>
<dbReference type="Proteomes" id="UP001431209">
    <property type="component" value="Unassembled WGS sequence"/>
</dbReference>
<dbReference type="Pfam" id="PF00225">
    <property type="entry name" value="Kinesin"/>
    <property type="match status" value="1"/>
</dbReference>
<evidence type="ECO:0000256" key="3">
    <source>
        <dbReference type="PROSITE-ProRule" id="PRU00283"/>
    </source>
</evidence>
<evidence type="ECO:0000313" key="6">
    <source>
        <dbReference type="EMBL" id="KAL0485030.1"/>
    </source>
</evidence>
<comment type="similarity">
    <text evidence="3">Belongs to the TRAFAC class myosin-kinesin ATPase superfamily. Kinesin family.</text>
</comment>
<dbReference type="InterPro" id="IPR027417">
    <property type="entry name" value="P-loop_NTPase"/>
</dbReference>
<dbReference type="InterPro" id="IPR001752">
    <property type="entry name" value="Kinesin_motor_dom"/>
</dbReference>
<protein>
    <submittedName>
        <fullName evidence="6">KIF3A</fullName>
    </submittedName>
</protein>
<dbReference type="GO" id="GO:0005524">
    <property type="term" value="F:ATP binding"/>
    <property type="evidence" value="ECO:0007669"/>
    <property type="project" value="InterPro"/>
</dbReference>
<dbReference type="GO" id="GO:0003777">
    <property type="term" value="F:microtubule motor activity"/>
    <property type="evidence" value="ECO:0007669"/>
    <property type="project" value="InterPro"/>
</dbReference>
<feature type="compositionally biased region" description="Polar residues" evidence="4">
    <location>
        <begin position="287"/>
        <end position="296"/>
    </location>
</feature>
<keyword evidence="2" id="KW-0505">Motor protein</keyword>
<name>A0AAW2Z6D3_9EUKA</name>
<feature type="compositionally biased region" description="Polar residues" evidence="4">
    <location>
        <begin position="103"/>
        <end position="125"/>
    </location>
</feature>
<dbReference type="InterPro" id="IPR027640">
    <property type="entry name" value="Kinesin-like_fam"/>
</dbReference>
<accession>A0AAW2Z6D3</accession>
<evidence type="ECO:0000256" key="1">
    <source>
        <dbReference type="ARBA" id="ARBA00023054"/>
    </source>
</evidence>
<keyword evidence="1" id="KW-0175">Coiled coil</keyword>
<organism evidence="6 7">
    <name type="scientific">Acrasis kona</name>
    <dbReference type="NCBI Taxonomy" id="1008807"/>
    <lineage>
        <taxon>Eukaryota</taxon>
        <taxon>Discoba</taxon>
        <taxon>Heterolobosea</taxon>
        <taxon>Tetramitia</taxon>
        <taxon>Eutetramitia</taxon>
        <taxon>Acrasidae</taxon>
        <taxon>Acrasis</taxon>
    </lineage>
</organism>
<gene>
    <name evidence="6" type="ORF">AKO1_003727</name>
</gene>
<dbReference type="SUPFAM" id="SSF52540">
    <property type="entry name" value="P-loop containing nucleoside triphosphate hydrolases"/>
    <property type="match status" value="1"/>
</dbReference>
<evidence type="ECO:0000313" key="7">
    <source>
        <dbReference type="Proteomes" id="UP001431209"/>
    </source>
</evidence>
<dbReference type="Gene3D" id="1.20.58.1980">
    <property type="match status" value="1"/>
</dbReference>
<dbReference type="GO" id="GO:0007018">
    <property type="term" value="P:microtubule-based movement"/>
    <property type="evidence" value="ECO:0007669"/>
    <property type="project" value="InterPro"/>
</dbReference>
<proteinExistence type="inferred from homology"/>
<feature type="region of interest" description="Disordered" evidence="4">
    <location>
        <begin position="278"/>
        <end position="308"/>
    </location>
</feature>
<comment type="caution">
    <text evidence="6">The sequence shown here is derived from an EMBL/GenBank/DDBJ whole genome shotgun (WGS) entry which is preliminary data.</text>
</comment>